<gene>
    <name evidence="2" type="ORF">MIMGU_mgv1a014554mg</name>
</gene>
<dbReference type="Proteomes" id="UP000030748">
    <property type="component" value="Unassembled WGS sequence"/>
</dbReference>
<evidence type="ECO:0000313" key="3">
    <source>
        <dbReference type="Proteomes" id="UP000030748"/>
    </source>
</evidence>
<reference evidence="2 3" key="1">
    <citation type="journal article" date="2013" name="Proc. Natl. Acad. Sci. U.S.A.">
        <title>Fine-scale variation in meiotic recombination in Mimulus inferred from population shotgun sequencing.</title>
        <authorList>
            <person name="Hellsten U."/>
            <person name="Wright K.M."/>
            <person name="Jenkins J."/>
            <person name="Shu S."/>
            <person name="Yuan Y."/>
            <person name="Wessler S.R."/>
            <person name="Schmutz J."/>
            <person name="Willis J.H."/>
            <person name="Rokhsar D.S."/>
        </authorList>
    </citation>
    <scope>NUCLEOTIDE SEQUENCE [LARGE SCALE GENOMIC DNA]</scope>
    <source>
        <strain evidence="3">cv. DUN x IM62</strain>
    </source>
</reference>
<protein>
    <submittedName>
        <fullName evidence="2">Uncharacterized protein</fullName>
    </submittedName>
</protein>
<accession>A0A022S347</accession>
<name>A0A022S347_ERYGU</name>
<dbReference type="EMBL" id="KI630177">
    <property type="protein sequence ID" value="EYU45705.1"/>
    <property type="molecule type" value="Genomic_DNA"/>
</dbReference>
<evidence type="ECO:0000256" key="1">
    <source>
        <dbReference type="SAM" id="MobiDB-lite"/>
    </source>
</evidence>
<dbReference type="AlphaFoldDB" id="A0A022S347"/>
<organism evidence="2 3">
    <name type="scientific">Erythranthe guttata</name>
    <name type="common">Yellow monkey flower</name>
    <name type="synonym">Mimulus guttatus</name>
    <dbReference type="NCBI Taxonomy" id="4155"/>
    <lineage>
        <taxon>Eukaryota</taxon>
        <taxon>Viridiplantae</taxon>
        <taxon>Streptophyta</taxon>
        <taxon>Embryophyta</taxon>
        <taxon>Tracheophyta</taxon>
        <taxon>Spermatophyta</taxon>
        <taxon>Magnoliopsida</taxon>
        <taxon>eudicotyledons</taxon>
        <taxon>Gunneridae</taxon>
        <taxon>Pentapetalae</taxon>
        <taxon>asterids</taxon>
        <taxon>lamiids</taxon>
        <taxon>Lamiales</taxon>
        <taxon>Phrymaceae</taxon>
        <taxon>Erythranthe</taxon>
    </lineage>
</organism>
<keyword evidence="3" id="KW-1185">Reference proteome</keyword>
<feature type="region of interest" description="Disordered" evidence="1">
    <location>
        <begin position="22"/>
        <end position="50"/>
    </location>
</feature>
<sequence length="186" mass="21065">MNTLGSVNLEFFSGDWPRIDRSSSMNPESIDRSRSSIDTRKSRRMDRTALQSSKVRRTIRKLVKYTTTVCSAPGIRISSGGAGWDRVRMRVLTLRLRWQIEGFVGDSRLLPGLPPPAGSSSRRRVWTSLKEEQANLGAGALWTRALVLDLLSHIGSEISIEHHRKLVQFTGNFSCKFQLDRIRLII</sequence>
<proteinExistence type="predicted"/>
<evidence type="ECO:0000313" key="2">
    <source>
        <dbReference type="EMBL" id="EYU45705.1"/>
    </source>
</evidence>
<feature type="compositionally biased region" description="Basic and acidic residues" evidence="1">
    <location>
        <begin position="29"/>
        <end position="40"/>
    </location>
</feature>